<evidence type="ECO:0000256" key="3">
    <source>
        <dbReference type="ARBA" id="ARBA00018009"/>
    </source>
</evidence>
<reference evidence="5" key="1">
    <citation type="submission" date="2018-07" db="EMBL/GenBank/DDBJ databases">
        <authorList>
            <consortium name="GenomeTrakr network: Whole genome sequencing for foodborne pathogen traceback"/>
        </authorList>
    </citation>
    <scope>NUCLEOTIDE SEQUENCE</scope>
    <source>
        <strain evidence="5">CFSAN065048</strain>
    </source>
</reference>
<dbReference type="InterPro" id="IPR001633">
    <property type="entry name" value="EAL_dom"/>
</dbReference>
<dbReference type="Pfam" id="PF00563">
    <property type="entry name" value="EAL"/>
    <property type="match status" value="1"/>
</dbReference>
<dbReference type="EMBL" id="AAGXGX010000038">
    <property type="protein sequence ID" value="EBS9878541.1"/>
    <property type="molecule type" value="Genomic_DNA"/>
</dbReference>
<proteinExistence type="inferred from homology"/>
<dbReference type="PROSITE" id="PS50883">
    <property type="entry name" value="EAL"/>
    <property type="match status" value="1"/>
</dbReference>
<comment type="caution">
    <text evidence="5">The sequence shown here is derived from an EMBL/GenBank/DDBJ whole genome shotgun (WGS) entry which is preliminary data.</text>
</comment>
<dbReference type="Gene3D" id="3.20.20.450">
    <property type="entry name" value="EAL domain"/>
    <property type="match status" value="1"/>
</dbReference>
<dbReference type="InterPro" id="IPR035919">
    <property type="entry name" value="EAL_sf"/>
</dbReference>
<feature type="domain" description="EAL" evidence="4">
    <location>
        <begin position="1"/>
        <end position="224"/>
    </location>
</feature>
<comment type="subunit">
    <text evidence="2">Interacts with FlhD in the FlhC(2)FlhD(4) heterohexamer, inhibiting its ability to activate transcription.</text>
</comment>
<protein>
    <recommendedName>
        <fullName evidence="3">Anti-FlhC(2)FlhD(4) factor YdiV</fullName>
    </recommendedName>
</protein>
<evidence type="ECO:0000259" key="4">
    <source>
        <dbReference type="PROSITE" id="PS50883"/>
    </source>
</evidence>
<name>A0A5V1ACF9_SALER</name>
<evidence type="ECO:0000256" key="1">
    <source>
        <dbReference type="ARBA" id="ARBA00010927"/>
    </source>
</evidence>
<dbReference type="SMART" id="SM00052">
    <property type="entry name" value="EAL"/>
    <property type="match status" value="1"/>
</dbReference>
<dbReference type="SUPFAM" id="SSF141868">
    <property type="entry name" value="EAL domain-like"/>
    <property type="match status" value="1"/>
</dbReference>
<gene>
    <name evidence="5" type="ORF">CEJ02_23305</name>
</gene>
<evidence type="ECO:0000313" key="5">
    <source>
        <dbReference type="EMBL" id="EBS9878541.1"/>
    </source>
</evidence>
<evidence type="ECO:0000256" key="2">
    <source>
        <dbReference type="ARBA" id="ARBA00011576"/>
    </source>
</evidence>
<organism evidence="5">
    <name type="scientific">Salmonella enterica</name>
    <name type="common">Salmonella choleraesuis</name>
    <dbReference type="NCBI Taxonomy" id="28901"/>
    <lineage>
        <taxon>Bacteria</taxon>
        <taxon>Pseudomonadati</taxon>
        <taxon>Pseudomonadota</taxon>
        <taxon>Gammaproteobacteria</taxon>
        <taxon>Enterobacterales</taxon>
        <taxon>Enterobacteriaceae</taxon>
        <taxon>Salmonella</taxon>
    </lineage>
</organism>
<sequence>MKLMCRIEPIVNLNTGVEIGGEILCTTEYLSPELFFNSLSIIDFSGVLKQQIQSQKISIKNSNYIIFINVNLDLLLNLTLLESVISLTTTPKILEVDCEVIINHATQILRHIDDIRVILRNHNASIWIDDLYFRHIPRLIQIREVFDGIKIDKNEFWRIYTKSDTNEMNTLINRIRNFTDNILIEGVENTSQLKFIIDSNVDFAQGFYWPFDSSESFFINTLVK</sequence>
<dbReference type="RefSeq" id="WP_366544790.1">
    <property type="nucleotide sequence ID" value="NZ_MYMK01000081.1"/>
</dbReference>
<comment type="similarity">
    <text evidence="1">Belongs to the YdiV family.</text>
</comment>
<dbReference type="AlphaFoldDB" id="A0A5V1ACF9"/>
<accession>A0A5V1ACF9</accession>